<dbReference type="KEGG" id="bwh:A9C19_19755"/>
<evidence type="ECO:0000313" key="10">
    <source>
        <dbReference type="Proteomes" id="UP000181936"/>
    </source>
</evidence>
<dbReference type="OrthoDB" id="9810148at2"/>
<dbReference type="PANTHER" id="PTHR11669:SF8">
    <property type="entry name" value="DNA POLYMERASE III SUBUNIT DELTA"/>
    <property type="match status" value="1"/>
</dbReference>
<dbReference type="EC" id="2.7.7.7" evidence="1"/>
<comment type="catalytic activity">
    <reaction evidence="7">
        <text>DNA(n) + a 2'-deoxyribonucleoside 5'-triphosphate = DNA(n+1) + diphosphate</text>
        <dbReference type="Rhea" id="RHEA:22508"/>
        <dbReference type="Rhea" id="RHEA-COMP:17339"/>
        <dbReference type="Rhea" id="RHEA-COMP:17340"/>
        <dbReference type="ChEBI" id="CHEBI:33019"/>
        <dbReference type="ChEBI" id="CHEBI:61560"/>
        <dbReference type="ChEBI" id="CHEBI:173112"/>
        <dbReference type="EC" id="2.7.7.7"/>
    </reaction>
</comment>
<evidence type="ECO:0000259" key="8">
    <source>
        <dbReference type="Pfam" id="PF09115"/>
    </source>
</evidence>
<dbReference type="NCBIfam" id="TIGR00678">
    <property type="entry name" value="holB"/>
    <property type="match status" value="1"/>
</dbReference>
<organism evidence="9 10">
    <name type="scientific">Bacillus weihaiensis</name>
    <dbReference type="NCBI Taxonomy" id="1547283"/>
    <lineage>
        <taxon>Bacteria</taxon>
        <taxon>Bacillati</taxon>
        <taxon>Bacillota</taxon>
        <taxon>Bacilli</taxon>
        <taxon>Bacillales</taxon>
        <taxon>Bacillaceae</taxon>
        <taxon>Bacillus</taxon>
    </lineage>
</organism>
<keyword evidence="4" id="KW-0548">Nucleotidyltransferase</keyword>
<evidence type="ECO:0000313" key="9">
    <source>
        <dbReference type="EMBL" id="APH06745.1"/>
    </source>
</evidence>
<keyword evidence="10" id="KW-1185">Reference proteome</keyword>
<dbReference type="InterPro" id="IPR027417">
    <property type="entry name" value="P-loop_NTPase"/>
</dbReference>
<keyword evidence="3" id="KW-0808">Transferase</keyword>
<dbReference type="RefSeq" id="WP_072581538.1">
    <property type="nucleotide sequence ID" value="NZ_CP016020.1"/>
</dbReference>
<dbReference type="InterPro" id="IPR004622">
    <property type="entry name" value="DNA_pol_HolB"/>
</dbReference>
<protein>
    <recommendedName>
        <fullName evidence="2">DNA polymerase III subunit delta'</fullName>
        <ecNumber evidence="1">2.7.7.7</ecNumber>
    </recommendedName>
</protein>
<dbReference type="GO" id="GO:0003887">
    <property type="term" value="F:DNA-directed DNA polymerase activity"/>
    <property type="evidence" value="ECO:0007669"/>
    <property type="project" value="UniProtKB-KW"/>
</dbReference>
<dbReference type="EMBL" id="CP016020">
    <property type="protein sequence ID" value="APH06745.1"/>
    <property type="molecule type" value="Genomic_DNA"/>
</dbReference>
<evidence type="ECO:0000256" key="3">
    <source>
        <dbReference type="ARBA" id="ARBA00022679"/>
    </source>
</evidence>
<accession>A0A1L3MWN4</accession>
<evidence type="ECO:0000256" key="4">
    <source>
        <dbReference type="ARBA" id="ARBA00022695"/>
    </source>
</evidence>
<dbReference type="PANTHER" id="PTHR11669">
    <property type="entry name" value="REPLICATION FACTOR C / DNA POLYMERASE III GAMMA-TAU SUBUNIT"/>
    <property type="match status" value="1"/>
</dbReference>
<dbReference type="Pfam" id="PF09115">
    <property type="entry name" value="DNApol3-delta_C"/>
    <property type="match status" value="1"/>
</dbReference>
<keyword evidence="5" id="KW-0235">DNA replication</keyword>
<dbReference type="AlphaFoldDB" id="A0A1L3MWN4"/>
<evidence type="ECO:0000256" key="1">
    <source>
        <dbReference type="ARBA" id="ARBA00012417"/>
    </source>
</evidence>
<dbReference type="GO" id="GO:0009360">
    <property type="term" value="C:DNA polymerase III complex"/>
    <property type="evidence" value="ECO:0007669"/>
    <property type="project" value="InterPro"/>
</dbReference>
<dbReference type="FunFam" id="3.40.50.300:FF:001255">
    <property type="entry name" value="DNA polymerase III subunit delta"/>
    <property type="match status" value="1"/>
</dbReference>
<evidence type="ECO:0000256" key="5">
    <source>
        <dbReference type="ARBA" id="ARBA00022705"/>
    </source>
</evidence>
<proteinExistence type="predicted"/>
<dbReference type="NCBIfam" id="NF005972">
    <property type="entry name" value="PRK08058.1"/>
    <property type="match status" value="1"/>
</dbReference>
<feature type="domain" description="DNA polymerase III delta subunit C-terminal" evidence="8">
    <location>
        <begin position="245"/>
        <end position="328"/>
    </location>
</feature>
<dbReference type="Gene3D" id="3.40.50.300">
    <property type="entry name" value="P-loop containing nucleotide triphosphate hydrolases"/>
    <property type="match status" value="1"/>
</dbReference>
<reference evidence="9 10" key="1">
    <citation type="journal article" date="2016" name="Sci. Rep.">
        <title>Complete genome sequence and transcriptomic analysis of a novel marine strain Bacillus weihaiensis reveals the mechanism of brown algae degradation.</title>
        <authorList>
            <person name="Zhu Y."/>
            <person name="Chen P."/>
            <person name="Bao Y."/>
            <person name="Men Y."/>
            <person name="Zeng Y."/>
            <person name="Yang J."/>
            <person name="Sun J."/>
            <person name="Sun Y."/>
        </authorList>
    </citation>
    <scope>NUCLEOTIDE SEQUENCE [LARGE SCALE GENOMIC DNA]</scope>
    <source>
        <strain evidence="9 10">Alg07</strain>
    </source>
</reference>
<dbReference type="GO" id="GO:0006261">
    <property type="term" value="P:DNA-templated DNA replication"/>
    <property type="evidence" value="ECO:0007669"/>
    <property type="project" value="TreeGrafter"/>
</dbReference>
<evidence type="ECO:0000256" key="7">
    <source>
        <dbReference type="ARBA" id="ARBA00049244"/>
    </source>
</evidence>
<sequence length="330" mass="37754">MIKSWEDVRVYQPRITKLLTNSIEKKRLAHAYLFEGKKGTGKKDVGFLLAKSFFCDNLQQVSPCGECRNCKRIDSGNHPDVHVVEPDGLSIKKSQIQSLQEEFAKTGVESNKKLYILVHADKMTTNAANSLLKFLEEPHSNTIAILITEQYHRMLNTILSRCQLVSFQPLQPKAIEAAVMNQDISKHIASLVAQVTNDTEAAFGLARDDWFAQARMKVIKLYEVLINRKGQAPIYIHSEWMSHFQDKEKQETGLDLLLYLYKDLLTIQLGNEQQVIYSDMMQQLKQHALQMTQRSVTDKMTSILEAKRRLHANVNPQLLMEQLVLTLQEG</sequence>
<evidence type="ECO:0000256" key="6">
    <source>
        <dbReference type="ARBA" id="ARBA00022932"/>
    </source>
</evidence>
<dbReference type="Pfam" id="PF13177">
    <property type="entry name" value="DNA_pol3_delta2"/>
    <property type="match status" value="1"/>
</dbReference>
<dbReference type="SUPFAM" id="SSF52540">
    <property type="entry name" value="P-loop containing nucleoside triphosphate hydrolases"/>
    <property type="match status" value="1"/>
</dbReference>
<dbReference type="InterPro" id="IPR050238">
    <property type="entry name" value="DNA_Rep/Repair_Clamp_Loader"/>
</dbReference>
<dbReference type="GO" id="GO:0003677">
    <property type="term" value="F:DNA binding"/>
    <property type="evidence" value="ECO:0007669"/>
    <property type="project" value="InterPro"/>
</dbReference>
<keyword evidence="6" id="KW-0239">DNA-directed DNA polymerase</keyword>
<dbReference type="InterPro" id="IPR015199">
    <property type="entry name" value="DNA_pol_III_delta_C"/>
</dbReference>
<dbReference type="GO" id="GO:0008408">
    <property type="term" value="F:3'-5' exonuclease activity"/>
    <property type="evidence" value="ECO:0007669"/>
    <property type="project" value="InterPro"/>
</dbReference>
<gene>
    <name evidence="9" type="ORF">A9C19_19755</name>
</gene>
<name>A0A1L3MWN4_9BACI</name>
<dbReference type="Proteomes" id="UP000181936">
    <property type="component" value="Chromosome"/>
</dbReference>
<evidence type="ECO:0000256" key="2">
    <source>
        <dbReference type="ARBA" id="ARBA00014363"/>
    </source>
</evidence>
<dbReference type="STRING" id="1547283.A9C19_19755"/>